<evidence type="ECO:0000313" key="2">
    <source>
        <dbReference type="EMBL" id="TKC83833.1"/>
    </source>
</evidence>
<dbReference type="AlphaFoldDB" id="A0A4U1HTP5"/>
<comment type="caution">
    <text evidence="2">The sequence shown here is derived from an EMBL/GenBank/DDBJ whole genome shotgun (WGS) entry which is preliminary data.</text>
</comment>
<organism evidence="2 3">
    <name type="scientific">Trinickia terrae</name>
    <dbReference type="NCBI Taxonomy" id="2571161"/>
    <lineage>
        <taxon>Bacteria</taxon>
        <taxon>Pseudomonadati</taxon>
        <taxon>Pseudomonadota</taxon>
        <taxon>Betaproteobacteria</taxon>
        <taxon>Burkholderiales</taxon>
        <taxon>Burkholderiaceae</taxon>
        <taxon>Trinickia</taxon>
    </lineage>
</organism>
<keyword evidence="3" id="KW-1185">Reference proteome</keyword>
<accession>A0A4U1HTP5</accession>
<feature type="domain" description="Baseplate J-like central" evidence="1">
    <location>
        <begin position="131"/>
        <end position="201"/>
    </location>
</feature>
<name>A0A4U1HTP5_9BURK</name>
<evidence type="ECO:0000259" key="1">
    <source>
        <dbReference type="Pfam" id="PF26078"/>
    </source>
</evidence>
<evidence type="ECO:0000313" key="3">
    <source>
        <dbReference type="Proteomes" id="UP000305539"/>
    </source>
</evidence>
<dbReference type="Pfam" id="PF26078">
    <property type="entry name" value="Baseplate_J_M"/>
    <property type="match status" value="1"/>
</dbReference>
<proteinExistence type="predicted"/>
<dbReference type="Proteomes" id="UP000305539">
    <property type="component" value="Unassembled WGS sequence"/>
</dbReference>
<reference evidence="2 3" key="1">
    <citation type="submission" date="2019-04" db="EMBL/GenBank/DDBJ databases">
        <title>Trinickia sp. 7GSK02, isolated from subtropical forest soil.</title>
        <authorList>
            <person name="Gao Z.-H."/>
            <person name="Qiu L.-H."/>
        </authorList>
    </citation>
    <scope>NUCLEOTIDE SEQUENCE [LARGE SCALE GENOMIC DNA]</scope>
    <source>
        <strain evidence="2 3">7GSK02</strain>
    </source>
</reference>
<dbReference type="InterPro" id="IPR052726">
    <property type="entry name" value="Phage_Baseplate_Hub"/>
</dbReference>
<sequence length="297" mass="32083">MTIIDLASLDPPDLVDVLDFEATFQMKLEFFKSIYPDWTAALKSDPVVKLIELAAYDEIRAAARVNDAARAVMLAFSTGADLEHLAALLDTERAVVDPGDPEANPPVERQMESDDRLKLRSQMSMERATVAGPFAAYRALAMDASADVLDVAVDRPEAGTVRLTVMSARNDGVPDQALLDVVRVKVSPETVRPLNDTVLVEPAIKVEYAIDAQIYVGGGPDPSIVLDARRKVLGGVVAKSRRLRAGMPRSAIEGALHAPDSGVTRIELRVPVDNIVCGTREFAHCTGINLEVKVDDA</sequence>
<dbReference type="OrthoDB" id="9793802at2"/>
<gene>
    <name evidence="2" type="ORF">FAZ69_22635</name>
</gene>
<protein>
    <submittedName>
        <fullName evidence="2">Baseplate J protein</fullName>
    </submittedName>
</protein>
<dbReference type="InterPro" id="IPR014507">
    <property type="entry name" value="Baseplate_assembly_J_pred"/>
</dbReference>
<dbReference type="PANTHER" id="PTHR35862">
    <property type="entry name" value="FELS-2 PROPHAGE PROTEIN"/>
    <property type="match status" value="1"/>
</dbReference>
<dbReference type="PIRSF" id="PIRSF020481">
    <property type="entry name" value="BAP"/>
    <property type="match status" value="1"/>
</dbReference>
<dbReference type="EMBL" id="SWJE01000013">
    <property type="protein sequence ID" value="TKC83833.1"/>
    <property type="molecule type" value="Genomic_DNA"/>
</dbReference>
<dbReference type="PANTHER" id="PTHR35862:SF1">
    <property type="entry name" value="FELS-2 PROPHAGE PROTEIN"/>
    <property type="match status" value="1"/>
</dbReference>
<dbReference type="InterPro" id="IPR058531">
    <property type="entry name" value="Baseplate_J_M"/>
</dbReference>
<dbReference type="RefSeq" id="WP_136897337.1">
    <property type="nucleotide sequence ID" value="NZ_SWJE01000013.1"/>
</dbReference>